<evidence type="ECO:0000256" key="4">
    <source>
        <dbReference type="ARBA" id="ARBA00022741"/>
    </source>
</evidence>
<dbReference type="InterPro" id="IPR008334">
    <property type="entry name" value="5'-Nucleotdase_C"/>
</dbReference>
<gene>
    <name evidence="8" type="ORF">SAMN05444584_2158</name>
</gene>
<dbReference type="PANTHER" id="PTHR11575:SF46">
    <property type="entry name" value="PROTEIN USHA"/>
    <property type="match status" value="1"/>
</dbReference>
<feature type="domain" description="5'-Nucleotidase C-terminal" evidence="7">
    <location>
        <begin position="419"/>
        <end position="567"/>
    </location>
</feature>
<dbReference type="RefSeq" id="WP_228149643.1">
    <property type="nucleotide sequence ID" value="NZ_FZLN01000007.1"/>
</dbReference>
<dbReference type="Gene3D" id="3.90.780.10">
    <property type="entry name" value="5'-Nucleotidase, C-terminal domain"/>
    <property type="match status" value="1"/>
</dbReference>
<comment type="similarity">
    <text evidence="1 5">Belongs to the 5'-nucleotidase family.</text>
</comment>
<dbReference type="PANTHER" id="PTHR11575">
    <property type="entry name" value="5'-NUCLEOTIDASE-RELATED"/>
    <property type="match status" value="1"/>
</dbReference>
<dbReference type="PROSITE" id="PS00785">
    <property type="entry name" value="5_NUCLEOTIDASE_1"/>
    <property type="match status" value="1"/>
</dbReference>
<keyword evidence="9" id="KW-1185">Reference proteome</keyword>
<evidence type="ECO:0000256" key="3">
    <source>
        <dbReference type="ARBA" id="ARBA00022729"/>
    </source>
</evidence>
<dbReference type="AlphaFoldDB" id="A0A217EI47"/>
<keyword evidence="5" id="KW-0378">Hydrolase</keyword>
<reference evidence="9" key="1">
    <citation type="submission" date="2017-06" db="EMBL/GenBank/DDBJ databases">
        <authorList>
            <person name="Varghese N."/>
            <person name="Submissions S."/>
        </authorList>
    </citation>
    <scope>NUCLEOTIDE SEQUENCE [LARGE SCALE GENOMIC DNA]</scope>
    <source>
        <strain evidence="9">ANC 5114</strain>
    </source>
</reference>
<evidence type="ECO:0000259" key="6">
    <source>
        <dbReference type="Pfam" id="PF00149"/>
    </source>
</evidence>
<dbReference type="InterPro" id="IPR036907">
    <property type="entry name" value="5'-Nucleotdase_C_sf"/>
</dbReference>
<organism evidence="8 9">
    <name type="scientific">Acinetobacter apis</name>
    <dbReference type="NCBI Taxonomy" id="1229165"/>
    <lineage>
        <taxon>Bacteria</taxon>
        <taxon>Pseudomonadati</taxon>
        <taxon>Pseudomonadota</taxon>
        <taxon>Gammaproteobacteria</taxon>
        <taxon>Moraxellales</taxon>
        <taxon>Moraxellaceae</taxon>
        <taxon>Acinetobacter</taxon>
    </lineage>
</organism>
<evidence type="ECO:0000256" key="2">
    <source>
        <dbReference type="ARBA" id="ARBA00022723"/>
    </source>
</evidence>
<dbReference type="PRINTS" id="PR01607">
    <property type="entry name" value="APYRASEFAMLY"/>
</dbReference>
<dbReference type="GO" id="GO:0030288">
    <property type="term" value="C:outer membrane-bounded periplasmic space"/>
    <property type="evidence" value="ECO:0007669"/>
    <property type="project" value="TreeGrafter"/>
</dbReference>
<protein>
    <submittedName>
        <fullName evidence="8">5'-nucleotidase</fullName>
    </submittedName>
</protein>
<feature type="domain" description="Calcineurin-like phosphoesterase" evidence="6">
    <location>
        <begin position="41"/>
        <end position="271"/>
    </location>
</feature>
<evidence type="ECO:0000313" key="8">
    <source>
        <dbReference type="EMBL" id="SNQ30171.1"/>
    </source>
</evidence>
<dbReference type="GO" id="GO:0009166">
    <property type="term" value="P:nucleotide catabolic process"/>
    <property type="evidence" value="ECO:0007669"/>
    <property type="project" value="InterPro"/>
</dbReference>
<dbReference type="InterPro" id="IPR006146">
    <property type="entry name" value="5'-Nucleotdase_CS"/>
</dbReference>
<name>A0A217EI47_9GAMM</name>
<dbReference type="GO" id="GO:0008253">
    <property type="term" value="F:5'-nucleotidase activity"/>
    <property type="evidence" value="ECO:0007669"/>
    <property type="project" value="TreeGrafter"/>
</dbReference>
<dbReference type="PROSITE" id="PS00786">
    <property type="entry name" value="5_NUCLEOTIDASE_2"/>
    <property type="match status" value="1"/>
</dbReference>
<keyword evidence="2" id="KW-0479">Metal-binding</keyword>
<proteinExistence type="inferred from homology"/>
<dbReference type="GO" id="GO:0046872">
    <property type="term" value="F:metal ion binding"/>
    <property type="evidence" value="ECO:0007669"/>
    <property type="project" value="UniProtKB-KW"/>
</dbReference>
<evidence type="ECO:0000259" key="7">
    <source>
        <dbReference type="Pfam" id="PF02872"/>
    </source>
</evidence>
<dbReference type="PROSITE" id="PS51257">
    <property type="entry name" value="PROKAR_LIPOPROTEIN"/>
    <property type="match status" value="1"/>
</dbReference>
<sequence>MTSLKLSVLCVSVAGMMLGCHSAKQPHVEPTSVVTPPPFELTILHINDHHSHLDEETVKLKFDVGQGPEEFMVDRGGVARVATMIKQLDRPQKNILKMHAGDAITGDFYYTLTDGVADAAAMNQICFDTFVLGNHEFDAKDAGLKYFLDALKQQGKCKQATQVLSANVTFGPSSPLYQTKDVQKTAIFEKQGQKIGVVGLTIAGKTKNASQPNADTMFADEVKIAQQEIDNLKSQGVNKIILQAHLGYDFDKKIAQQLTDVDVIVGGDSHTFLGPKQLETVGLKPEDEYPKQLKNKNGDPVCIVQAWQYNYVLGELNVKFDPQGRVIQCSGTPHILIGDDFKRIKDPTHVINQAELGKIKQQIAQQKLPFDIVEPDLDMQIALQPYTLKKQSFTSHVIGYAPEDLCTQSKPTHQPTGMCSTSSGDVQQLMAEAMYLQGKKQFKADFSIQNGGGVRIEIPKGPVTVDMVYRLLPFKNKLVQLDMTGAEIKATLEDVVDALAANNKGSYPYSAGMRWRVDKTLPKNQRIQNIEVKNGQGKFQPISLQKTYRVATIDFLARGSESYTRFKDVTGTRRHDYETDYADIFLNYVDNLPTVNGQKQIRRLPVSDYSTQKYIE</sequence>
<evidence type="ECO:0000313" key="9">
    <source>
        <dbReference type="Proteomes" id="UP000243463"/>
    </source>
</evidence>
<dbReference type="GO" id="GO:0000166">
    <property type="term" value="F:nucleotide binding"/>
    <property type="evidence" value="ECO:0007669"/>
    <property type="project" value="UniProtKB-KW"/>
</dbReference>
<keyword evidence="3" id="KW-0732">Signal</keyword>
<dbReference type="Pfam" id="PF00149">
    <property type="entry name" value="Metallophos"/>
    <property type="match status" value="1"/>
</dbReference>
<dbReference type="Proteomes" id="UP000243463">
    <property type="component" value="Unassembled WGS sequence"/>
</dbReference>
<dbReference type="Pfam" id="PF02872">
    <property type="entry name" value="5_nucleotid_C"/>
    <property type="match status" value="1"/>
</dbReference>
<keyword evidence="4 5" id="KW-0547">Nucleotide-binding</keyword>
<dbReference type="InterPro" id="IPR029052">
    <property type="entry name" value="Metallo-depent_PP-like"/>
</dbReference>
<dbReference type="GO" id="GO:0008768">
    <property type="term" value="F:UDP-sugar diphosphatase activity"/>
    <property type="evidence" value="ECO:0007669"/>
    <property type="project" value="TreeGrafter"/>
</dbReference>
<dbReference type="InterPro" id="IPR004843">
    <property type="entry name" value="Calcineurin-like_PHP"/>
</dbReference>
<accession>A0A217EI47</accession>
<dbReference type="InterPro" id="IPR006179">
    <property type="entry name" value="5_nucleotidase/apyrase"/>
</dbReference>
<evidence type="ECO:0000256" key="5">
    <source>
        <dbReference type="RuleBase" id="RU362119"/>
    </source>
</evidence>
<dbReference type="EMBL" id="FZLN01000007">
    <property type="protein sequence ID" value="SNQ30171.1"/>
    <property type="molecule type" value="Genomic_DNA"/>
</dbReference>
<evidence type="ECO:0000256" key="1">
    <source>
        <dbReference type="ARBA" id="ARBA00006654"/>
    </source>
</evidence>
<dbReference type="SUPFAM" id="SSF56300">
    <property type="entry name" value="Metallo-dependent phosphatases"/>
    <property type="match status" value="1"/>
</dbReference>
<dbReference type="SUPFAM" id="SSF55816">
    <property type="entry name" value="5'-nucleotidase (syn. UDP-sugar hydrolase), C-terminal domain"/>
    <property type="match status" value="1"/>
</dbReference>
<dbReference type="Gene3D" id="3.60.21.10">
    <property type="match status" value="1"/>
</dbReference>